<keyword evidence="7" id="KW-0998">Cell outer membrane</keyword>
<dbReference type="KEGG" id="pko:PKOR_01585"/>
<dbReference type="GO" id="GO:1990281">
    <property type="term" value="C:efflux pump complex"/>
    <property type="evidence" value="ECO:0007669"/>
    <property type="project" value="TreeGrafter"/>
</dbReference>
<comment type="similarity">
    <text evidence="2">Belongs to the outer membrane factor (OMF) (TC 1.B.17) family.</text>
</comment>
<evidence type="ECO:0000256" key="6">
    <source>
        <dbReference type="ARBA" id="ARBA00023136"/>
    </source>
</evidence>
<dbReference type="Pfam" id="PF02321">
    <property type="entry name" value="OEP"/>
    <property type="match status" value="2"/>
</dbReference>
<name>A0A0E3UUY7_9BACT</name>
<dbReference type="Gene3D" id="1.20.1600.10">
    <property type="entry name" value="Outer membrane efflux proteins (OEP)"/>
    <property type="match status" value="1"/>
</dbReference>
<accession>A0A0E3UUY7</accession>
<evidence type="ECO:0000256" key="3">
    <source>
        <dbReference type="ARBA" id="ARBA00022448"/>
    </source>
</evidence>
<dbReference type="PATRIC" id="fig|400092.3.peg.362"/>
<feature type="coiled-coil region" evidence="8">
    <location>
        <begin position="334"/>
        <end position="393"/>
    </location>
</feature>
<dbReference type="EMBL" id="CP009621">
    <property type="protein sequence ID" value="AKD02067.1"/>
    <property type="molecule type" value="Genomic_DNA"/>
</dbReference>
<evidence type="ECO:0000256" key="5">
    <source>
        <dbReference type="ARBA" id="ARBA00022692"/>
    </source>
</evidence>
<dbReference type="RefSeq" id="WP_046308776.1">
    <property type="nucleotide sequence ID" value="NZ_CBCSCY010000051.1"/>
</dbReference>
<dbReference type="InterPro" id="IPR051906">
    <property type="entry name" value="TolC-like"/>
</dbReference>
<dbReference type="AlphaFoldDB" id="A0A0E3UUY7"/>
<dbReference type="GO" id="GO:0009279">
    <property type="term" value="C:cell outer membrane"/>
    <property type="evidence" value="ECO:0007669"/>
    <property type="project" value="UniProtKB-SubCell"/>
</dbReference>
<dbReference type="GO" id="GO:0015562">
    <property type="term" value="F:efflux transmembrane transporter activity"/>
    <property type="evidence" value="ECO:0007669"/>
    <property type="project" value="InterPro"/>
</dbReference>
<dbReference type="STRING" id="400092.PKOR_01585"/>
<keyword evidence="3" id="KW-0813">Transport</keyword>
<evidence type="ECO:0000256" key="7">
    <source>
        <dbReference type="ARBA" id="ARBA00023237"/>
    </source>
</evidence>
<organism evidence="9 10">
    <name type="scientific">Pontibacter korlensis</name>
    <dbReference type="NCBI Taxonomy" id="400092"/>
    <lineage>
        <taxon>Bacteria</taxon>
        <taxon>Pseudomonadati</taxon>
        <taxon>Bacteroidota</taxon>
        <taxon>Cytophagia</taxon>
        <taxon>Cytophagales</taxon>
        <taxon>Hymenobacteraceae</taxon>
        <taxon>Pontibacter</taxon>
    </lineage>
</organism>
<evidence type="ECO:0000313" key="9">
    <source>
        <dbReference type="EMBL" id="AKD02067.1"/>
    </source>
</evidence>
<dbReference type="OrthoDB" id="9771205at2"/>
<keyword evidence="5" id="KW-0812">Transmembrane</keyword>
<dbReference type="PANTHER" id="PTHR30026">
    <property type="entry name" value="OUTER MEMBRANE PROTEIN TOLC"/>
    <property type="match status" value="1"/>
</dbReference>
<evidence type="ECO:0000256" key="1">
    <source>
        <dbReference type="ARBA" id="ARBA00004442"/>
    </source>
</evidence>
<keyword evidence="8" id="KW-0175">Coiled coil</keyword>
<protein>
    <submittedName>
        <fullName evidence="9">Transporter</fullName>
    </submittedName>
</protein>
<proteinExistence type="inferred from homology"/>
<dbReference type="HOGENOM" id="CLU_012817_10_5_10"/>
<keyword evidence="4" id="KW-1134">Transmembrane beta strand</keyword>
<dbReference type="PANTHER" id="PTHR30026:SF20">
    <property type="entry name" value="OUTER MEMBRANE PROTEIN TOLC"/>
    <property type="match status" value="1"/>
</dbReference>
<evidence type="ECO:0000313" key="10">
    <source>
        <dbReference type="Proteomes" id="UP000033109"/>
    </source>
</evidence>
<dbReference type="SUPFAM" id="SSF56954">
    <property type="entry name" value="Outer membrane efflux proteins (OEP)"/>
    <property type="match status" value="1"/>
</dbReference>
<dbReference type="InterPro" id="IPR003423">
    <property type="entry name" value="OMP_efflux"/>
</dbReference>
<evidence type="ECO:0000256" key="8">
    <source>
        <dbReference type="SAM" id="Coils"/>
    </source>
</evidence>
<dbReference type="Proteomes" id="UP000033109">
    <property type="component" value="Chromosome"/>
</dbReference>
<keyword evidence="6" id="KW-0472">Membrane</keyword>
<evidence type="ECO:0000256" key="2">
    <source>
        <dbReference type="ARBA" id="ARBA00007613"/>
    </source>
</evidence>
<keyword evidence="10" id="KW-1185">Reference proteome</keyword>
<dbReference type="GO" id="GO:0015288">
    <property type="term" value="F:porin activity"/>
    <property type="evidence" value="ECO:0007669"/>
    <property type="project" value="TreeGrafter"/>
</dbReference>
<sequence>MFSYRAAALFIIGLALLMPGKALSQEKLSLEQAIRIGLQNNFDIQIATKQEAVAENNVTLGNAGFLPAIDGNARRNFSENNSRQEFQTGPDRVRSGASSNNIGYGVNLNWVVFDGLGMFINLERLKTLEKSGELFTKQTVENTLADITASYYEVARQSFKIRALQDAIAISEARVEIAQAQYEVGVSAKVEILRAQVDYNADRSELLLQQELLQNAKINLNQLLGRSPNIDFEVTDSIVVDPSLNYSIANSNLYAANPLLQRLQLDRQLAHLDIRAVRASRFPTVGFSSAYNFSRSEAEPLNEFQARFNQNRGYNYGLTLSVPIFNGFNINRQAQNARINLEAADLELKREENRLQSDLARAYSQYANRLQLLELEEVNVKLAQENAEIALERYKLGLLTAIELREAQRNELVASNRLIDIQYQAKTAEVELKRLTSSLVQEGQL</sequence>
<gene>
    <name evidence="9" type="ORF">PKOR_01585</name>
</gene>
<comment type="subcellular location">
    <subcellularLocation>
        <location evidence="1">Cell outer membrane</location>
    </subcellularLocation>
</comment>
<evidence type="ECO:0000256" key="4">
    <source>
        <dbReference type="ARBA" id="ARBA00022452"/>
    </source>
</evidence>
<reference evidence="9 10" key="1">
    <citation type="journal article" date="2015" name="Sci. Rep.">
        <title>Unraveling adaptation of Pontibacter korlensis to radiation and infertility in desert through complete genome and comparative transcriptomic analysis.</title>
        <authorList>
            <person name="Dai J."/>
            <person name="Dai W."/>
            <person name="Qiu C."/>
            <person name="Yang Z."/>
            <person name="Zhang Y."/>
            <person name="Zhou M."/>
            <person name="Zhang L."/>
            <person name="Fang C."/>
            <person name="Gao Q."/>
            <person name="Yang Q."/>
            <person name="Li X."/>
            <person name="Wang Z."/>
            <person name="Wang Z."/>
            <person name="Jia Z."/>
            <person name="Chen X."/>
        </authorList>
    </citation>
    <scope>NUCLEOTIDE SEQUENCE [LARGE SCALE GENOMIC DNA]</scope>
    <source>
        <strain evidence="9 10">X14-1T</strain>
    </source>
</reference>